<dbReference type="RefSeq" id="WP_092285525.1">
    <property type="nucleotide sequence ID" value="NZ_FOPJ01000006.1"/>
</dbReference>
<dbReference type="PANTHER" id="PTHR42982">
    <property type="entry name" value="SEC-INDEPENDENT PROTEIN TRANSLOCASE PROTEIN TATA"/>
    <property type="match status" value="1"/>
</dbReference>
<dbReference type="InterPro" id="IPR003369">
    <property type="entry name" value="TatA/B/E"/>
</dbReference>
<evidence type="ECO:0000313" key="11">
    <source>
        <dbReference type="EMBL" id="SFG56175.1"/>
    </source>
</evidence>
<dbReference type="GO" id="GO:0008320">
    <property type="term" value="F:protein transmembrane transporter activity"/>
    <property type="evidence" value="ECO:0007669"/>
    <property type="project" value="UniProtKB-UniRule"/>
</dbReference>
<feature type="transmembrane region" description="Helical" evidence="9">
    <location>
        <begin position="6"/>
        <end position="22"/>
    </location>
</feature>
<dbReference type="Gene3D" id="1.20.5.3310">
    <property type="match status" value="1"/>
</dbReference>
<keyword evidence="3 9" id="KW-1003">Cell membrane</keyword>
<accession>A0A1I2STM5</accession>
<sequence length="141" mass="15898">MPNLGPLEIIIIAGVIILLFGAKKLPEAARSLGRSMRIFKSEVKEMSNDDAQQQTPQLTQQPQPTYPQVQQPQVDAQNYAAPQPHYQQPHEPVPPQAYPQQQQPQQPAPGYQPQQQAYPQPEYPQQPHPNQNPGYPPQQPQ</sequence>
<dbReference type="EMBL" id="FOPJ01000006">
    <property type="protein sequence ID" value="SFG56175.1"/>
    <property type="molecule type" value="Genomic_DNA"/>
</dbReference>
<comment type="similarity">
    <text evidence="9">Belongs to the TatA/E family.</text>
</comment>
<keyword evidence="6 9" id="KW-1133">Transmembrane helix</keyword>
<dbReference type="HAMAP" id="MF_00236">
    <property type="entry name" value="TatA_E"/>
    <property type="match status" value="1"/>
</dbReference>
<comment type="subcellular location">
    <subcellularLocation>
        <location evidence="1 9">Cell membrane</location>
        <topology evidence="1 9">Single-pass membrane protein</topology>
    </subcellularLocation>
</comment>
<keyword evidence="12" id="KW-1185">Reference proteome</keyword>
<feature type="region of interest" description="Disordered" evidence="10">
    <location>
        <begin position="43"/>
        <end position="141"/>
    </location>
</feature>
<evidence type="ECO:0000256" key="5">
    <source>
        <dbReference type="ARBA" id="ARBA00022927"/>
    </source>
</evidence>
<dbReference type="AlphaFoldDB" id="A0A1I2STM5"/>
<comment type="subunit">
    <text evidence="9">The Tat system comprises two distinct complexes: a TatABC complex, containing multiple copies of TatA, TatB and TatC subunits, and a separate TatA complex, containing only TatA subunits. Substrates initially bind to the TatABC complex, which probably triggers association of the separate TatA complex to form the active translocon.</text>
</comment>
<dbReference type="Proteomes" id="UP000199065">
    <property type="component" value="Unassembled WGS sequence"/>
</dbReference>
<dbReference type="InterPro" id="IPR006312">
    <property type="entry name" value="TatA/E"/>
</dbReference>
<feature type="compositionally biased region" description="Low complexity" evidence="10">
    <location>
        <begin position="98"/>
        <end position="120"/>
    </location>
</feature>
<gene>
    <name evidence="9" type="primary">tatA</name>
    <name evidence="11" type="ORF">SAMN05660282_01245</name>
</gene>
<keyword evidence="5 9" id="KW-0653">Protein transport</keyword>
<evidence type="ECO:0000256" key="1">
    <source>
        <dbReference type="ARBA" id="ARBA00004162"/>
    </source>
</evidence>
<keyword evidence="2 9" id="KW-0813">Transport</keyword>
<keyword evidence="7 9" id="KW-0811">Translocation</keyword>
<keyword evidence="8 9" id="KW-0472">Membrane</keyword>
<evidence type="ECO:0000256" key="9">
    <source>
        <dbReference type="HAMAP-Rule" id="MF_00236"/>
    </source>
</evidence>
<evidence type="ECO:0000256" key="8">
    <source>
        <dbReference type="ARBA" id="ARBA00023136"/>
    </source>
</evidence>
<evidence type="ECO:0000256" key="4">
    <source>
        <dbReference type="ARBA" id="ARBA00022692"/>
    </source>
</evidence>
<evidence type="ECO:0000256" key="2">
    <source>
        <dbReference type="ARBA" id="ARBA00022448"/>
    </source>
</evidence>
<evidence type="ECO:0000256" key="7">
    <source>
        <dbReference type="ARBA" id="ARBA00023010"/>
    </source>
</evidence>
<dbReference type="Pfam" id="PF02416">
    <property type="entry name" value="TatA_B_E"/>
    <property type="match status" value="1"/>
</dbReference>
<dbReference type="STRING" id="185761.SAMN05660282_01245"/>
<reference evidence="11 12" key="1">
    <citation type="submission" date="2016-10" db="EMBL/GenBank/DDBJ databases">
        <authorList>
            <person name="de Groot N.N."/>
        </authorList>
    </citation>
    <scope>NUCLEOTIDE SEQUENCE [LARGE SCALE GENOMIC DNA]</scope>
    <source>
        <strain>J11</strain>
        <strain evidence="12">PG 39</strain>
    </source>
</reference>
<name>A0A1I2STM5_9CORY</name>
<comment type="function">
    <text evidence="9">Part of the twin-arginine translocation (Tat) system that transports large folded proteins containing a characteristic twin-arginine motif in their signal peptide across membranes. TatA could form the protein-conducting channel of the Tat system.</text>
</comment>
<dbReference type="GO" id="GO:0033281">
    <property type="term" value="C:TAT protein transport complex"/>
    <property type="evidence" value="ECO:0007669"/>
    <property type="project" value="UniProtKB-UniRule"/>
</dbReference>
<evidence type="ECO:0000256" key="6">
    <source>
        <dbReference type="ARBA" id="ARBA00022989"/>
    </source>
</evidence>
<proteinExistence type="inferred from homology"/>
<evidence type="ECO:0000256" key="3">
    <source>
        <dbReference type="ARBA" id="ARBA00022475"/>
    </source>
</evidence>
<dbReference type="NCBIfam" id="TIGR01411">
    <property type="entry name" value="tatAE"/>
    <property type="match status" value="1"/>
</dbReference>
<organism evidence="11 12">
    <name type="scientific">Corynebacterium spheniscorum</name>
    <dbReference type="NCBI Taxonomy" id="185761"/>
    <lineage>
        <taxon>Bacteria</taxon>
        <taxon>Bacillati</taxon>
        <taxon>Actinomycetota</taxon>
        <taxon>Actinomycetes</taxon>
        <taxon>Mycobacteriales</taxon>
        <taxon>Corynebacteriaceae</taxon>
        <taxon>Corynebacterium</taxon>
    </lineage>
</organism>
<protein>
    <recommendedName>
        <fullName evidence="9">Sec-independent protein translocase protein TatA</fullName>
    </recommendedName>
</protein>
<dbReference type="PANTHER" id="PTHR42982:SF8">
    <property type="entry name" value="SEC-INDEPENDENT PROTEIN TRANSLOCASE PROTEIN TATA"/>
    <property type="match status" value="1"/>
</dbReference>
<dbReference type="OrthoDB" id="5245163at2"/>
<dbReference type="GO" id="GO:0043953">
    <property type="term" value="P:protein transport by the Tat complex"/>
    <property type="evidence" value="ECO:0007669"/>
    <property type="project" value="UniProtKB-UniRule"/>
</dbReference>
<evidence type="ECO:0000256" key="10">
    <source>
        <dbReference type="SAM" id="MobiDB-lite"/>
    </source>
</evidence>
<dbReference type="NCBIfam" id="NF001854">
    <property type="entry name" value="PRK00575.1"/>
    <property type="match status" value="1"/>
</dbReference>
<evidence type="ECO:0000313" key="12">
    <source>
        <dbReference type="Proteomes" id="UP000199065"/>
    </source>
</evidence>
<feature type="compositionally biased region" description="Low complexity" evidence="10">
    <location>
        <begin position="52"/>
        <end position="73"/>
    </location>
</feature>
<keyword evidence="4 9" id="KW-0812">Transmembrane</keyword>